<reference evidence="1" key="1">
    <citation type="submission" date="2009-04" db="EMBL/GenBank/DDBJ databases">
        <authorList>
            <person name="Weinstock G."/>
            <person name="Sodergren E."/>
            <person name="Clifton S."/>
            <person name="Fulton L."/>
            <person name="Fulton B."/>
            <person name="Courtney L."/>
            <person name="Fronick C."/>
            <person name="Harrison M."/>
            <person name="Strong C."/>
            <person name="Farmer C."/>
            <person name="Delahaunty K."/>
            <person name="Markovic C."/>
            <person name="Hall O."/>
            <person name="Minx P."/>
            <person name="Tomlinson C."/>
            <person name="Mitreva M."/>
            <person name="Nelson J."/>
            <person name="Hou S."/>
            <person name="Wollam A."/>
            <person name="Pepin K.H."/>
            <person name="Johnson M."/>
            <person name="Bhonagiri V."/>
            <person name="Nash W.E."/>
            <person name="Warren W."/>
            <person name="Chinwalla A."/>
            <person name="Mardis E.R."/>
            <person name="Wilson R.K."/>
        </authorList>
    </citation>
    <scope>NUCLEOTIDE SEQUENCE [LARGE SCALE GENOMIC DNA]</scope>
    <source>
        <strain evidence="1">DSM 14600</strain>
    </source>
</reference>
<name>C4GE97_9FIRM</name>
<sequence>MLAGSIAYCNEVWNCPVLFYTGTKYDNKNYESMVSALLSLQKK</sequence>
<protein>
    <submittedName>
        <fullName evidence="1">Uncharacterized protein</fullName>
    </submittedName>
</protein>
<evidence type="ECO:0000313" key="1">
    <source>
        <dbReference type="EMBL" id="EEP27348.1"/>
    </source>
</evidence>
<evidence type="ECO:0000313" key="2">
    <source>
        <dbReference type="Proteomes" id="UP000003494"/>
    </source>
</evidence>
<comment type="caution">
    <text evidence="1">The sequence shown here is derived from an EMBL/GenBank/DDBJ whole genome shotgun (WGS) entry which is preliminary data.</text>
</comment>
<dbReference type="EMBL" id="ACIP02000007">
    <property type="protein sequence ID" value="EEP27348.1"/>
    <property type="molecule type" value="Genomic_DNA"/>
</dbReference>
<proteinExistence type="predicted"/>
<accession>C4GE97</accession>
<dbReference type="Proteomes" id="UP000003494">
    <property type="component" value="Unassembled WGS sequence"/>
</dbReference>
<keyword evidence="2" id="KW-1185">Reference proteome</keyword>
<dbReference type="AlphaFoldDB" id="C4GE97"/>
<organism evidence="1 2">
    <name type="scientific">Shuttleworthella satelles DSM 14600</name>
    <dbReference type="NCBI Taxonomy" id="626523"/>
    <lineage>
        <taxon>Bacteria</taxon>
        <taxon>Bacillati</taxon>
        <taxon>Bacillota</taxon>
        <taxon>Clostridia</taxon>
        <taxon>Lachnospirales</taxon>
        <taxon>Lachnospiraceae</taxon>
        <taxon>Shuttleworthella</taxon>
    </lineage>
</organism>
<dbReference type="HOGENOM" id="CLU_3239599_0_0_9"/>
<gene>
    <name evidence="1" type="ORF">GCWU000342_02042</name>
</gene>
<dbReference type="STRING" id="626523.GCWU000342_02042"/>